<proteinExistence type="predicted"/>
<feature type="domain" description="Endonuclease/exonuclease/phosphatase" evidence="1">
    <location>
        <begin position="20"/>
        <end position="268"/>
    </location>
</feature>
<dbReference type="eggNOG" id="COG3568">
    <property type="taxonomic scope" value="Bacteria"/>
</dbReference>
<evidence type="ECO:0000259" key="1">
    <source>
        <dbReference type="Pfam" id="PF03372"/>
    </source>
</evidence>
<dbReference type="InterPro" id="IPR005135">
    <property type="entry name" value="Endo/exonuclease/phosphatase"/>
</dbReference>
<dbReference type="CDD" id="cd09079">
    <property type="entry name" value="RgfB-like"/>
    <property type="match status" value="1"/>
</dbReference>
<gene>
    <name evidence="2" type="ORF">HMPREF9698_00896</name>
</gene>
<dbReference type="Pfam" id="PF03372">
    <property type="entry name" value="Exo_endo_phos"/>
    <property type="match status" value="1"/>
</dbReference>
<dbReference type="AlphaFoldDB" id="K9ECL4"/>
<protein>
    <recommendedName>
        <fullName evidence="1">Endonuclease/exonuclease/phosphatase domain-containing protein</fullName>
    </recommendedName>
</protein>
<sequence length="275" mass="31422">MKILTLNTHSWLEDQQADKIEVLVNKIVEEGYDLLALQEVNQALDDPSVEDESYIEADMASPKIPLKTSNFAHILVSRLIDRGHHYFYSWVPSHIGYGKYDEGLAILAKNKFKASSYLLSEDDDYRQFTRRVGLKALVTVGGEDYHFFNVHLSWWEREGVPYFKEEWDRLSNHLVKDGKLLVVGDFNNSADVSNEGYDYIFDQRPDLLDSYYSADQVLGQATVQGAIDGWEGKEEAKRIDLVLTDRSTIPKTHRLVFDGQNESVVSDHCGVEVII</sequence>
<dbReference type="HOGENOM" id="CLU_086635_0_0_9"/>
<organism evidence="2 3">
    <name type="scientific">Alloiococcus otitis ATCC 51267</name>
    <dbReference type="NCBI Taxonomy" id="883081"/>
    <lineage>
        <taxon>Bacteria</taxon>
        <taxon>Bacillati</taxon>
        <taxon>Bacillota</taxon>
        <taxon>Bacilli</taxon>
        <taxon>Lactobacillales</taxon>
        <taxon>Carnobacteriaceae</taxon>
        <taxon>Alloiococcus</taxon>
    </lineage>
</organism>
<dbReference type="GO" id="GO:0003824">
    <property type="term" value="F:catalytic activity"/>
    <property type="evidence" value="ECO:0007669"/>
    <property type="project" value="InterPro"/>
</dbReference>
<reference evidence="2 3" key="1">
    <citation type="submission" date="2012-09" db="EMBL/GenBank/DDBJ databases">
        <title>The Genome Sequence of Alloiococcus otitis ATCC 51267.</title>
        <authorList>
            <consortium name="The Broad Institute Genome Sequencing Platform"/>
            <person name="Earl A."/>
            <person name="Ward D."/>
            <person name="Feldgarden M."/>
            <person name="Gevers D."/>
            <person name="Huys G."/>
            <person name="Walker B."/>
            <person name="Young S.K."/>
            <person name="Zeng Q."/>
            <person name="Gargeya S."/>
            <person name="Fitzgerald M."/>
            <person name="Haas B."/>
            <person name="Abouelleil A."/>
            <person name="Alvarado L."/>
            <person name="Arachchi H.M."/>
            <person name="Berlin A.M."/>
            <person name="Chapman S.B."/>
            <person name="Goldberg J."/>
            <person name="Griggs A."/>
            <person name="Gujja S."/>
            <person name="Hansen M."/>
            <person name="Howarth C."/>
            <person name="Imamovic A."/>
            <person name="Larimer J."/>
            <person name="McCowen C."/>
            <person name="Montmayeur A."/>
            <person name="Murphy C."/>
            <person name="Neiman D."/>
            <person name="Pearson M."/>
            <person name="Priest M."/>
            <person name="Roberts A."/>
            <person name="Saif S."/>
            <person name="Shea T."/>
            <person name="Sisk P."/>
            <person name="Sykes S."/>
            <person name="Wortman J."/>
            <person name="Nusbaum C."/>
            <person name="Birren B."/>
        </authorList>
    </citation>
    <scope>NUCLEOTIDE SEQUENCE [LARGE SCALE GENOMIC DNA]</scope>
    <source>
        <strain evidence="2 3">ATCC 51267</strain>
    </source>
</reference>
<dbReference type="Gene3D" id="3.60.10.10">
    <property type="entry name" value="Endonuclease/exonuclease/phosphatase"/>
    <property type="match status" value="1"/>
</dbReference>
<dbReference type="InterPro" id="IPR036691">
    <property type="entry name" value="Endo/exonu/phosph_ase_sf"/>
</dbReference>
<dbReference type="SUPFAM" id="SSF56219">
    <property type="entry name" value="DNase I-like"/>
    <property type="match status" value="1"/>
</dbReference>
<accession>K9ECL4</accession>
<dbReference type="EMBL" id="AGXA01000018">
    <property type="protein sequence ID" value="EKU93601.1"/>
    <property type="molecule type" value="Genomic_DNA"/>
</dbReference>
<keyword evidence="3" id="KW-1185">Reference proteome</keyword>
<comment type="caution">
    <text evidence="2">The sequence shown here is derived from an EMBL/GenBank/DDBJ whole genome shotgun (WGS) entry which is preliminary data.</text>
</comment>
<evidence type="ECO:0000313" key="2">
    <source>
        <dbReference type="EMBL" id="EKU93601.1"/>
    </source>
</evidence>
<dbReference type="RefSeq" id="WP_003777797.1">
    <property type="nucleotide sequence ID" value="NZ_JH992958.1"/>
</dbReference>
<name>K9ECL4_9LACT</name>
<evidence type="ECO:0000313" key="3">
    <source>
        <dbReference type="Proteomes" id="UP000009875"/>
    </source>
</evidence>
<dbReference type="STRING" id="883081.HMPREF9698_00896"/>
<dbReference type="Proteomes" id="UP000009875">
    <property type="component" value="Unassembled WGS sequence"/>
</dbReference>